<dbReference type="OMA" id="VPIDRYK"/>
<dbReference type="InterPro" id="IPR045136">
    <property type="entry name" value="Iah1-like"/>
</dbReference>
<evidence type="ECO:0000259" key="1">
    <source>
        <dbReference type="Pfam" id="PF13472"/>
    </source>
</evidence>
<dbReference type="EMBL" id="AE016816">
    <property type="protein sequence ID" value="AAS51427.3"/>
    <property type="molecule type" value="Genomic_DNA"/>
</dbReference>
<dbReference type="HOGENOM" id="CLU_051989_0_2_1"/>
<dbReference type="CDD" id="cd01838">
    <property type="entry name" value="Isoamyl_acetate_hydrolase_like"/>
    <property type="match status" value="1"/>
</dbReference>
<dbReference type="STRING" id="284811.Q75BS0"/>
<dbReference type="SUPFAM" id="SSF52266">
    <property type="entry name" value="SGNH hydrolase"/>
    <property type="match status" value="1"/>
</dbReference>
<evidence type="ECO:0000313" key="2">
    <source>
        <dbReference type="EMBL" id="AAS51427.3"/>
    </source>
</evidence>
<proteinExistence type="predicted"/>
<dbReference type="PANTHER" id="PTHR14209:SF19">
    <property type="entry name" value="ISOAMYL ACETATE-HYDROLYZING ESTERASE 1 HOMOLOG"/>
    <property type="match status" value="1"/>
</dbReference>
<sequence>MDFKKFLMFGDSITEFAFNTRISPESGRDEFCVGAALTNAYTRKLQVTQRGFSGYNSRWALKLLPQILATERDIVIAYVFFGTNDAAMDSVQTVPLVEYVRNMTEMVQMLHAANIKVVLVGPALHDAHKWLRDESGSVTPGSRNNANNKLYSDALAGVAREQRTGFVDLHRAFSEAGGERWSDLLVDGIHYSGRGYEVFYKELMAVIDRTFPELSPDNVPFRFPNWRDVAPDGSNL</sequence>
<dbReference type="PANTHER" id="PTHR14209">
    <property type="entry name" value="ISOAMYL ACETATE-HYDROLYZING ESTERASE 1"/>
    <property type="match status" value="1"/>
</dbReference>
<dbReference type="Proteomes" id="UP000000591">
    <property type="component" value="Chromosome III"/>
</dbReference>
<reference evidence="3" key="2">
    <citation type="journal article" date="2013" name="G3 (Bethesda)">
        <title>Genomes of Ashbya fungi isolated from insects reveal four mating-type loci, numerous translocations, lack of transposons, and distinct gene duplications.</title>
        <authorList>
            <person name="Dietrich F.S."/>
            <person name="Voegeli S."/>
            <person name="Kuo S."/>
            <person name="Philippsen P."/>
        </authorList>
    </citation>
    <scope>GENOME REANNOTATION</scope>
    <source>
        <strain evidence="3">ATCC 10895 / CBS 109.51 / FGSC 9923 / NRRL Y-1056</strain>
    </source>
</reference>
<dbReference type="RefSeq" id="NP_983603.3">
    <property type="nucleotide sequence ID" value="NM_208956.3"/>
</dbReference>
<dbReference type="InterPro" id="IPR036514">
    <property type="entry name" value="SGNH_hydro_sf"/>
</dbReference>
<dbReference type="FunCoup" id="Q75BS0">
    <property type="interactions" value="240"/>
</dbReference>
<dbReference type="eggNOG" id="KOG3035">
    <property type="taxonomic scope" value="Eukaryota"/>
</dbReference>
<dbReference type="InParanoid" id="Q75BS0"/>
<dbReference type="KEGG" id="ago:AGOS_ACR201C"/>
<dbReference type="AlphaFoldDB" id="Q75BS0"/>
<organism evidence="2 3">
    <name type="scientific">Eremothecium gossypii (strain ATCC 10895 / CBS 109.51 / FGSC 9923 / NRRL Y-1056)</name>
    <name type="common">Yeast</name>
    <name type="synonym">Ashbya gossypii</name>
    <dbReference type="NCBI Taxonomy" id="284811"/>
    <lineage>
        <taxon>Eukaryota</taxon>
        <taxon>Fungi</taxon>
        <taxon>Dikarya</taxon>
        <taxon>Ascomycota</taxon>
        <taxon>Saccharomycotina</taxon>
        <taxon>Saccharomycetes</taxon>
        <taxon>Saccharomycetales</taxon>
        <taxon>Saccharomycetaceae</taxon>
        <taxon>Eremothecium</taxon>
    </lineage>
</organism>
<dbReference type="InterPro" id="IPR013830">
    <property type="entry name" value="SGNH_hydro"/>
</dbReference>
<keyword evidence="3" id="KW-1185">Reference proteome</keyword>
<dbReference type="OrthoDB" id="671439at2759"/>
<evidence type="ECO:0000313" key="3">
    <source>
        <dbReference type="Proteomes" id="UP000000591"/>
    </source>
</evidence>
<feature type="domain" description="SGNH hydrolase-type esterase" evidence="1">
    <location>
        <begin position="9"/>
        <end position="198"/>
    </location>
</feature>
<gene>
    <name evidence="2" type="ORF">AGOS_ACR201C</name>
</gene>
<dbReference type="GeneID" id="4619735"/>
<protein>
    <submittedName>
        <fullName evidence="2">ACR201Cp</fullName>
    </submittedName>
</protein>
<reference evidence="2 3" key="1">
    <citation type="journal article" date="2004" name="Science">
        <title>The Ashbya gossypii genome as a tool for mapping the ancient Saccharomyces cerevisiae genome.</title>
        <authorList>
            <person name="Dietrich F.S."/>
            <person name="Voegeli S."/>
            <person name="Brachat S."/>
            <person name="Lerch A."/>
            <person name="Gates K."/>
            <person name="Steiner S."/>
            <person name="Mohr C."/>
            <person name="Pohlmann R."/>
            <person name="Luedi P."/>
            <person name="Choi S."/>
            <person name="Wing R.A."/>
            <person name="Flavier A."/>
            <person name="Gaffney T.D."/>
            <person name="Philippsen P."/>
        </authorList>
    </citation>
    <scope>NUCLEOTIDE SEQUENCE [LARGE SCALE GENOMIC DNA]</scope>
    <source>
        <strain evidence="3">ATCC 10895 / CBS 109.51 / FGSC 9923 / NRRL Y-1056</strain>
    </source>
</reference>
<accession>Q75BS0</accession>
<dbReference type="Pfam" id="PF13472">
    <property type="entry name" value="Lipase_GDSL_2"/>
    <property type="match status" value="1"/>
</dbReference>
<name>Q75BS0_EREGS</name>
<dbReference type="Gene3D" id="3.40.50.1110">
    <property type="entry name" value="SGNH hydrolase"/>
    <property type="match status" value="1"/>
</dbReference>
<dbReference type="FunFam" id="3.40.50.1110:FF:000022">
    <property type="entry name" value="Isoamyl acetate-hydrolyzing esterase"/>
    <property type="match status" value="1"/>
</dbReference>